<evidence type="ECO:0000256" key="1">
    <source>
        <dbReference type="ARBA" id="ARBA00002061"/>
    </source>
</evidence>
<evidence type="ECO:0000256" key="12">
    <source>
        <dbReference type="ARBA" id="ARBA00023136"/>
    </source>
</evidence>
<keyword evidence="9" id="KW-0653">Protein transport</keyword>
<feature type="compositionally biased region" description="Basic and acidic residues" evidence="13">
    <location>
        <begin position="96"/>
        <end position="106"/>
    </location>
</feature>
<dbReference type="NCBIfam" id="TIGR00739">
    <property type="entry name" value="yajC"/>
    <property type="match status" value="1"/>
</dbReference>
<dbReference type="PANTHER" id="PTHR33909:SF1">
    <property type="entry name" value="SEC TRANSLOCON ACCESSORY COMPLEX SUBUNIT YAJC"/>
    <property type="match status" value="1"/>
</dbReference>
<dbReference type="AlphaFoldDB" id="A0A6L8W8Q7"/>
<evidence type="ECO:0000256" key="13">
    <source>
        <dbReference type="SAM" id="MobiDB-lite"/>
    </source>
</evidence>
<protein>
    <recommendedName>
        <fullName evidence="5">Sec translocon accessory complex subunit YajC</fullName>
    </recommendedName>
</protein>
<evidence type="ECO:0000256" key="14">
    <source>
        <dbReference type="SAM" id="Phobius"/>
    </source>
</evidence>
<evidence type="ECO:0000256" key="2">
    <source>
        <dbReference type="ARBA" id="ARBA00004162"/>
    </source>
</evidence>
<dbReference type="Proteomes" id="UP000476030">
    <property type="component" value="Unassembled WGS sequence"/>
</dbReference>
<comment type="caution">
    <text evidence="15">The sequence shown here is derived from an EMBL/GenBank/DDBJ whole genome shotgun (WGS) entry which is preliminary data.</text>
</comment>
<evidence type="ECO:0000256" key="5">
    <source>
        <dbReference type="ARBA" id="ARBA00014962"/>
    </source>
</evidence>
<evidence type="ECO:0000256" key="6">
    <source>
        <dbReference type="ARBA" id="ARBA00022448"/>
    </source>
</evidence>
<dbReference type="EMBL" id="WTUW01000002">
    <property type="protein sequence ID" value="MZR30842.1"/>
    <property type="molecule type" value="Genomic_DNA"/>
</dbReference>
<dbReference type="GO" id="GO:0015031">
    <property type="term" value="P:protein transport"/>
    <property type="evidence" value="ECO:0007669"/>
    <property type="project" value="UniProtKB-KW"/>
</dbReference>
<evidence type="ECO:0000256" key="4">
    <source>
        <dbReference type="ARBA" id="ARBA00011718"/>
    </source>
</evidence>
<evidence type="ECO:0000256" key="9">
    <source>
        <dbReference type="ARBA" id="ARBA00022927"/>
    </source>
</evidence>
<evidence type="ECO:0000256" key="7">
    <source>
        <dbReference type="ARBA" id="ARBA00022475"/>
    </source>
</evidence>
<dbReference type="InterPro" id="IPR003849">
    <property type="entry name" value="Preprotein_translocase_YajC"/>
</dbReference>
<dbReference type="SMART" id="SM01323">
    <property type="entry name" value="YajC"/>
    <property type="match status" value="1"/>
</dbReference>
<evidence type="ECO:0000313" key="15">
    <source>
        <dbReference type="EMBL" id="MZR30842.1"/>
    </source>
</evidence>
<evidence type="ECO:0000256" key="8">
    <source>
        <dbReference type="ARBA" id="ARBA00022692"/>
    </source>
</evidence>
<comment type="subunit">
    <text evidence="4">Part of the SecDF-YidC-YajC translocase complex. The SecDF-YidC-YajC translocase forms a supercomplex with SecYEG, called the holo-translocon (HTL).</text>
</comment>
<comment type="function">
    <text evidence="1">The SecYEG-SecDF-YajC-YidC holo-translocon (HTL) protein secretase/insertase is a supercomplex required for protein secretion, insertion of proteins into membranes, and assembly of membrane protein complexes. While the SecYEG complex is essential for assembly of a number of proteins and complexes, the SecDF-YajC-YidC subcomplex facilitates these functions.</text>
</comment>
<evidence type="ECO:0000313" key="16">
    <source>
        <dbReference type="Proteomes" id="UP000476030"/>
    </source>
</evidence>
<sequence length="119" mass="12934">MDQGLTQLLPLVLIGVVFYFLLIRPQQKRAKEHRAMIEAVRRGDNVVTAGGIMGKVTKVRDDNVVQIEVAPEVRIDVVKSTLTDVKSKGEPAAAAPKDDDKAEGEKPSGGNPVSKLFKK</sequence>
<feature type="transmembrane region" description="Helical" evidence="14">
    <location>
        <begin position="6"/>
        <end position="23"/>
    </location>
</feature>
<evidence type="ECO:0000256" key="3">
    <source>
        <dbReference type="ARBA" id="ARBA00006742"/>
    </source>
</evidence>
<evidence type="ECO:0000256" key="11">
    <source>
        <dbReference type="ARBA" id="ARBA00023010"/>
    </source>
</evidence>
<comment type="similarity">
    <text evidence="3">Belongs to the YajC family.</text>
</comment>
<dbReference type="Pfam" id="PF02699">
    <property type="entry name" value="YajC"/>
    <property type="match status" value="1"/>
</dbReference>
<keyword evidence="7" id="KW-1003">Cell membrane</keyword>
<feature type="region of interest" description="Disordered" evidence="13">
    <location>
        <begin position="84"/>
        <end position="119"/>
    </location>
</feature>
<comment type="subcellular location">
    <subcellularLocation>
        <location evidence="2">Cell membrane</location>
        <topology evidence="2">Single-pass membrane protein</topology>
    </subcellularLocation>
</comment>
<accession>A0A6L8W8Q7</accession>
<keyword evidence="12 14" id="KW-0472">Membrane</keyword>
<evidence type="ECO:0000256" key="10">
    <source>
        <dbReference type="ARBA" id="ARBA00022989"/>
    </source>
</evidence>
<organism evidence="15 16">
    <name type="scientific">Sneathiella litorea</name>
    <dbReference type="NCBI Taxonomy" id="2606216"/>
    <lineage>
        <taxon>Bacteria</taxon>
        <taxon>Pseudomonadati</taxon>
        <taxon>Pseudomonadota</taxon>
        <taxon>Alphaproteobacteria</taxon>
        <taxon>Sneathiellales</taxon>
        <taxon>Sneathiellaceae</taxon>
        <taxon>Sneathiella</taxon>
    </lineage>
</organism>
<proteinExistence type="inferred from homology"/>
<reference evidence="15 16" key="1">
    <citation type="submission" date="2019-12" db="EMBL/GenBank/DDBJ databases">
        <title>Snethiella sp. nov. sp. isolated from sea sand.</title>
        <authorList>
            <person name="Kim J."/>
            <person name="Jeong S.E."/>
            <person name="Jung H.S."/>
            <person name="Jeon C.O."/>
        </authorList>
    </citation>
    <scope>NUCLEOTIDE SEQUENCE [LARGE SCALE GENOMIC DNA]</scope>
    <source>
        <strain evidence="15 16">DP05</strain>
    </source>
</reference>
<keyword evidence="10 14" id="KW-1133">Transmembrane helix</keyword>
<name>A0A6L8W8Q7_9PROT</name>
<dbReference type="PANTHER" id="PTHR33909">
    <property type="entry name" value="SEC TRANSLOCON ACCESSORY COMPLEX SUBUNIT YAJC"/>
    <property type="match status" value="1"/>
</dbReference>
<dbReference type="GO" id="GO:0005886">
    <property type="term" value="C:plasma membrane"/>
    <property type="evidence" value="ECO:0007669"/>
    <property type="project" value="UniProtKB-SubCell"/>
</dbReference>
<dbReference type="RefSeq" id="WP_161315389.1">
    <property type="nucleotide sequence ID" value="NZ_WTUW01000002.1"/>
</dbReference>
<dbReference type="PRINTS" id="PR01853">
    <property type="entry name" value="YAJCTRNLCASE"/>
</dbReference>
<keyword evidence="6" id="KW-0813">Transport</keyword>
<keyword evidence="8 14" id="KW-0812">Transmembrane</keyword>
<keyword evidence="11" id="KW-0811">Translocation</keyword>
<keyword evidence="16" id="KW-1185">Reference proteome</keyword>
<gene>
    <name evidence="15" type="primary">yajC</name>
    <name evidence="15" type="ORF">GQE98_09370</name>
</gene>